<evidence type="ECO:0000313" key="2">
    <source>
        <dbReference type="EMBL" id="MEQ2274443.1"/>
    </source>
</evidence>
<feature type="signal peptide" evidence="1">
    <location>
        <begin position="1"/>
        <end position="15"/>
    </location>
</feature>
<comment type="caution">
    <text evidence="2">The sequence shown here is derived from an EMBL/GenBank/DDBJ whole genome shotgun (WGS) entry which is preliminary data.</text>
</comment>
<organism evidence="2 3">
    <name type="scientific">Xenotaenia resolanae</name>
    <dbReference type="NCBI Taxonomy" id="208358"/>
    <lineage>
        <taxon>Eukaryota</taxon>
        <taxon>Metazoa</taxon>
        <taxon>Chordata</taxon>
        <taxon>Craniata</taxon>
        <taxon>Vertebrata</taxon>
        <taxon>Euteleostomi</taxon>
        <taxon>Actinopterygii</taxon>
        <taxon>Neopterygii</taxon>
        <taxon>Teleostei</taxon>
        <taxon>Neoteleostei</taxon>
        <taxon>Acanthomorphata</taxon>
        <taxon>Ovalentaria</taxon>
        <taxon>Atherinomorphae</taxon>
        <taxon>Cyprinodontiformes</taxon>
        <taxon>Goodeidae</taxon>
        <taxon>Xenotaenia</taxon>
    </lineage>
</organism>
<evidence type="ECO:0000313" key="3">
    <source>
        <dbReference type="Proteomes" id="UP001444071"/>
    </source>
</evidence>
<feature type="chain" id="PRO_5045177895" evidence="1">
    <location>
        <begin position="16"/>
        <end position="121"/>
    </location>
</feature>
<evidence type="ECO:0000256" key="1">
    <source>
        <dbReference type="SAM" id="SignalP"/>
    </source>
</evidence>
<sequence>MSSCLIMCWWPFCCLNSPGLLKHSLPLEPLGAAVISGTKMLAAYSLKSCNFYIQHIPQRLSWIETSRIWRPSQHLKLIFGLLKDFLNHFYFVAGYILTEEGAAIRNTISVAEYTLSGTMLV</sequence>
<name>A0ABV0WXS4_9TELE</name>
<keyword evidence="3" id="KW-1185">Reference proteome</keyword>
<dbReference type="Proteomes" id="UP001444071">
    <property type="component" value="Unassembled WGS sequence"/>
</dbReference>
<protein>
    <submittedName>
        <fullName evidence="2">Uncharacterized protein</fullName>
    </submittedName>
</protein>
<dbReference type="EMBL" id="JAHRIM010080071">
    <property type="protein sequence ID" value="MEQ2274443.1"/>
    <property type="molecule type" value="Genomic_DNA"/>
</dbReference>
<accession>A0ABV0WXS4</accession>
<proteinExistence type="predicted"/>
<reference evidence="2 3" key="1">
    <citation type="submission" date="2021-06" db="EMBL/GenBank/DDBJ databases">
        <authorList>
            <person name="Palmer J.M."/>
        </authorList>
    </citation>
    <scope>NUCLEOTIDE SEQUENCE [LARGE SCALE GENOMIC DNA]</scope>
    <source>
        <strain evidence="2 3">XR_2019</strain>
        <tissue evidence="2">Muscle</tissue>
    </source>
</reference>
<gene>
    <name evidence="2" type="ORF">XENORESO_003519</name>
</gene>
<keyword evidence="1" id="KW-0732">Signal</keyword>